<dbReference type="InterPro" id="IPR052728">
    <property type="entry name" value="O2_lipid_transport_reg"/>
</dbReference>
<dbReference type="PANTHER" id="PTHR11161:SF0">
    <property type="entry name" value="O-ACYLTRANSFERASE LIKE PROTEIN"/>
    <property type="match status" value="1"/>
</dbReference>
<feature type="transmembrane region" description="Helical" evidence="1">
    <location>
        <begin position="155"/>
        <end position="183"/>
    </location>
</feature>
<feature type="transmembrane region" description="Helical" evidence="1">
    <location>
        <begin position="68"/>
        <end position="87"/>
    </location>
</feature>
<organism evidence="2 3">
    <name type="scientific">Amblyomma americanum</name>
    <name type="common">Lone star tick</name>
    <dbReference type="NCBI Taxonomy" id="6943"/>
    <lineage>
        <taxon>Eukaryota</taxon>
        <taxon>Metazoa</taxon>
        <taxon>Ecdysozoa</taxon>
        <taxon>Arthropoda</taxon>
        <taxon>Chelicerata</taxon>
        <taxon>Arachnida</taxon>
        <taxon>Acari</taxon>
        <taxon>Parasitiformes</taxon>
        <taxon>Ixodida</taxon>
        <taxon>Ixodoidea</taxon>
        <taxon>Ixodidae</taxon>
        <taxon>Amblyomminae</taxon>
        <taxon>Amblyomma</taxon>
    </lineage>
</organism>
<comment type="caution">
    <text evidence="2">The sequence shown here is derived from an EMBL/GenBank/DDBJ whole genome shotgun (WGS) entry which is preliminary data.</text>
</comment>
<keyword evidence="1" id="KW-0472">Membrane</keyword>
<dbReference type="EMBL" id="JARKHS020035376">
    <property type="protein sequence ID" value="KAK8757290.1"/>
    <property type="molecule type" value="Genomic_DNA"/>
</dbReference>
<dbReference type="PANTHER" id="PTHR11161">
    <property type="entry name" value="O-ACYLTRANSFERASE"/>
    <property type="match status" value="1"/>
</dbReference>
<sequence>MQVYKDVLLTYTRLQTSIAVRVGICVPSTCSKDDVFKMLNPAVANLKLGVSVAECETKSIVTLTEEQLVAICMFGLLGTVLLLGTLLEIVLNVIQRPTICESFRRKADRSVLATFGIFRNLKQLLTTEDMPHTSTSNSKQCVGGLKFLIPAVESLLFQVVVNGLLAVDTFFFLSGLLLSMNVLRNLDKKNIKKQTFGIFLYRYLRLTPGCLVLLCFFTLVPLLGSGPIWKEKIVPEVAACRRNWWAVLLNVNNFVHSERM</sequence>
<keyword evidence="3" id="KW-1185">Reference proteome</keyword>
<protein>
    <recommendedName>
        <fullName evidence="4">Nose resistant to fluoxetine protein 6</fullName>
    </recommendedName>
</protein>
<proteinExistence type="predicted"/>
<gene>
    <name evidence="2" type="ORF">V5799_000008</name>
</gene>
<name>A0AAQ4D4A0_AMBAM</name>
<reference evidence="2 3" key="1">
    <citation type="journal article" date="2023" name="Arcadia Sci">
        <title>De novo assembly of a long-read Amblyomma americanum tick genome.</title>
        <authorList>
            <person name="Chou S."/>
            <person name="Poskanzer K.E."/>
            <person name="Rollins M."/>
            <person name="Thuy-Boun P.S."/>
        </authorList>
    </citation>
    <scope>NUCLEOTIDE SEQUENCE [LARGE SCALE GENOMIC DNA]</scope>
    <source>
        <strain evidence="2">F_SG_1</strain>
        <tissue evidence="2">Salivary glands</tissue>
    </source>
</reference>
<evidence type="ECO:0008006" key="4">
    <source>
        <dbReference type="Google" id="ProtNLM"/>
    </source>
</evidence>
<accession>A0AAQ4D4A0</accession>
<dbReference type="Proteomes" id="UP001321473">
    <property type="component" value="Unassembled WGS sequence"/>
</dbReference>
<dbReference type="AlphaFoldDB" id="A0AAQ4D4A0"/>
<evidence type="ECO:0000313" key="3">
    <source>
        <dbReference type="Proteomes" id="UP001321473"/>
    </source>
</evidence>
<keyword evidence="1" id="KW-0812">Transmembrane</keyword>
<feature type="transmembrane region" description="Helical" evidence="1">
    <location>
        <begin position="203"/>
        <end position="223"/>
    </location>
</feature>
<evidence type="ECO:0000256" key="1">
    <source>
        <dbReference type="SAM" id="Phobius"/>
    </source>
</evidence>
<feature type="non-terminal residue" evidence="2">
    <location>
        <position position="260"/>
    </location>
</feature>
<evidence type="ECO:0000313" key="2">
    <source>
        <dbReference type="EMBL" id="KAK8757290.1"/>
    </source>
</evidence>
<keyword evidence="1" id="KW-1133">Transmembrane helix</keyword>